<organism evidence="2 3">
    <name type="scientific">Trypanosoma congolense (strain IL3000)</name>
    <dbReference type="NCBI Taxonomy" id="1068625"/>
    <lineage>
        <taxon>Eukaryota</taxon>
        <taxon>Discoba</taxon>
        <taxon>Euglenozoa</taxon>
        <taxon>Kinetoplastea</taxon>
        <taxon>Metakinetoplastina</taxon>
        <taxon>Trypanosomatida</taxon>
        <taxon>Trypanosomatidae</taxon>
        <taxon>Trypanosoma</taxon>
        <taxon>Nannomonas</taxon>
    </lineage>
</organism>
<evidence type="ECO:0000313" key="2">
    <source>
        <dbReference type="EMBL" id="CCD16503.1"/>
    </source>
</evidence>
<dbReference type="Pfam" id="PF18995">
    <property type="entry name" value="PRT6_C"/>
    <property type="match status" value="1"/>
</dbReference>
<dbReference type="InterPro" id="IPR044046">
    <property type="entry name" value="E3_ligase_UBR-like_C"/>
</dbReference>
<protein>
    <recommendedName>
        <fullName evidence="1">E3 ubiquitin-protein ligase UBR-like C-terminal domain-containing protein</fullName>
    </recommendedName>
</protein>
<keyword evidence="3" id="KW-1185">Reference proteome</keyword>
<evidence type="ECO:0000313" key="3">
    <source>
        <dbReference type="Proteomes" id="UP000000702"/>
    </source>
</evidence>
<evidence type="ECO:0000259" key="1">
    <source>
        <dbReference type="Pfam" id="PF18995"/>
    </source>
</evidence>
<gene>
    <name evidence="2" type="ORF">TCIL3000_0_14210</name>
</gene>
<reference evidence="3" key="1">
    <citation type="submission" date="2011-07" db="EMBL/GenBank/DDBJ databases">
        <title>Divergent evolution of antigenic variation in African trypanosomes.</title>
        <authorList>
            <person name="Jackson A.P."/>
            <person name="Berry A."/>
            <person name="Allison H.C."/>
            <person name="Burton P."/>
            <person name="Anderson J."/>
            <person name="Aslett M."/>
            <person name="Brown R."/>
            <person name="Corton N."/>
            <person name="Harris D."/>
            <person name="Hauser H."/>
            <person name="Gamble J."/>
            <person name="Gilderthorp R."/>
            <person name="McQuillan J."/>
            <person name="Quail M.A."/>
            <person name="Sanders M."/>
            <person name="Van Tonder A."/>
            <person name="Ginger M.L."/>
            <person name="Donelson J.E."/>
            <person name="Field M.C."/>
            <person name="Barry J.D."/>
            <person name="Berriman M."/>
            <person name="Hertz-Fowler C."/>
        </authorList>
    </citation>
    <scope>NUCLEOTIDE SEQUENCE [LARGE SCALE GENOMIC DNA]</scope>
    <source>
        <strain evidence="3">IL3000</strain>
    </source>
</reference>
<sequence>MRKGFHLHQCVAECYSASTRMSHAVCAVIPPGVRLLCCFCGKPLCLKPPLTPPELYAHALSCGNGLGIYFSTTKNSFFVFYTPRMCYTVLPGPYADEHGFRSTRRLCSRQVSLHDGQVMILLSLWIRSRWSIEFTVVSRMDRISPQIM</sequence>
<dbReference type="AlphaFoldDB" id="F9WGR6"/>
<comment type="caution">
    <text evidence="2">The sequence shown here is derived from an EMBL/GenBank/DDBJ whole genome shotgun (WGS) entry which is preliminary data.</text>
</comment>
<accession>F9WGR6</accession>
<feature type="domain" description="E3 ubiquitin-protein ligase UBR-like C-terminal" evidence="1">
    <location>
        <begin position="35"/>
        <end position="99"/>
    </location>
</feature>
<proteinExistence type="predicted"/>
<name>F9WGR6_TRYCI</name>
<dbReference type="EMBL" id="CAEQ01002309">
    <property type="protein sequence ID" value="CCD16503.1"/>
    <property type="molecule type" value="Genomic_DNA"/>
</dbReference>
<reference evidence="2 3" key="2">
    <citation type="journal article" date="2012" name="Proc. Natl. Acad. Sci. U.S.A.">
        <title>Antigenic diversity is generated by distinct evolutionary mechanisms in African trypanosome species.</title>
        <authorList>
            <person name="Jackson A.P."/>
            <person name="Berry A."/>
            <person name="Aslett M."/>
            <person name="Allison H.C."/>
            <person name="Burton P."/>
            <person name="Vavrova-Anderson J."/>
            <person name="Brown R."/>
            <person name="Browne H."/>
            <person name="Corton N."/>
            <person name="Hauser H."/>
            <person name="Gamble J."/>
            <person name="Gilderthorp R."/>
            <person name="Marcello L."/>
            <person name="McQuillan J."/>
            <person name="Otto T.D."/>
            <person name="Quail M.A."/>
            <person name="Sanders M.J."/>
            <person name="van Tonder A."/>
            <person name="Ginger M.L."/>
            <person name="Field M.C."/>
            <person name="Barry J.D."/>
            <person name="Hertz-Fowler C."/>
            <person name="Berriman M."/>
        </authorList>
    </citation>
    <scope>NUCLEOTIDE SEQUENCE [LARGE SCALE GENOMIC DNA]</scope>
    <source>
        <strain evidence="2 3">IL3000</strain>
    </source>
</reference>
<dbReference type="Proteomes" id="UP000000702">
    <property type="component" value="Unassembled WGS sequence"/>
</dbReference>